<dbReference type="RefSeq" id="XP_024732976.1">
    <property type="nucleotide sequence ID" value="XM_024873085.1"/>
</dbReference>
<gene>
    <name evidence="2" type="ORF">K444DRAFT_484794</name>
</gene>
<proteinExistence type="predicted"/>
<dbReference type="STRING" id="1095630.A0A2J6SZA4"/>
<protein>
    <recommendedName>
        <fullName evidence="1">Heterokaryon incompatibility domain-containing protein</fullName>
    </recommendedName>
</protein>
<dbReference type="InParanoid" id="A0A2J6SZA4"/>
<dbReference type="PANTHER" id="PTHR24148">
    <property type="entry name" value="ANKYRIN REPEAT DOMAIN-CONTAINING PROTEIN 39 HOMOLOG-RELATED"/>
    <property type="match status" value="1"/>
</dbReference>
<organism evidence="2 3">
    <name type="scientific">Hyaloscypha bicolor E</name>
    <dbReference type="NCBI Taxonomy" id="1095630"/>
    <lineage>
        <taxon>Eukaryota</taxon>
        <taxon>Fungi</taxon>
        <taxon>Dikarya</taxon>
        <taxon>Ascomycota</taxon>
        <taxon>Pezizomycotina</taxon>
        <taxon>Leotiomycetes</taxon>
        <taxon>Helotiales</taxon>
        <taxon>Hyaloscyphaceae</taxon>
        <taxon>Hyaloscypha</taxon>
        <taxon>Hyaloscypha bicolor</taxon>
    </lineage>
</organism>
<dbReference type="GeneID" id="36581165"/>
<dbReference type="Proteomes" id="UP000235371">
    <property type="component" value="Unassembled WGS sequence"/>
</dbReference>
<evidence type="ECO:0000259" key="1">
    <source>
        <dbReference type="Pfam" id="PF06985"/>
    </source>
</evidence>
<dbReference type="Pfam" id="PF06985">
    <property type="entry name" value="HET"/>
    <property type="match status" value="1"/>
</dbReference>
<dbReference type="EMBL" id="KZ613852">
    <property type="protein sequence ID" value="PMD56072.1"/>
    <property type="molecule type" value="Genomic_DNA"/>
</dbReference>
<reference evidence="2 3" key="1">
    <citation type="submission" date="2016-04" db="EMBL/GenBank/DDBJ databases">
        <title>A degradative enzymes factory behind the ericoid mycorrhizal symbiosis.</title>
        <authorList>
            <consortium name="DOE Joint Genome Institute"/>
            <person name="Martino E."/>
            <person name="Morin E."/>
            <person name="Grelet G."/>
            <person name="Kuo A."/>
            <person name="Kohler A."/>
            <person name="Daghino S."/>
            <person name="Barry K."/>
            <person name="Choi C."/>
            <person name="Cichocki N."/>
            <person name="Clum A."/>
            <person name="Copeland A."/>
            <person name="Hainaut M."/>
            <person name="Haridas S."/>
            <person name="Labutti K."/>
            <person name="Lindquist E."/>
            <person name="Lipzen A."/>
            <person name="Khouja H.-R."/>
            <person name="Murat C."/>
            <person name="Ohm R."/>
            <person name="Olson A."/>
            <person name="Spatafora J."/>
            <person name="Veneault-Fourrey C."/>
            <person name="Henrissat B."/>
            <person name="Grigoriev I."/>
            <person name="Martin F."/>
            <person name="Perotto S."/>
        </authorList>
    </citation>
    <scope>NUCLEOTIDE SEQUENCE [LARGE SCALE GENOMIC DNA]</scope>
    <source>
        <strain evidence="2 3">E</strain>
    </source>
</reference>
<dbReference type="PANTHER" id="PTHR24148:SF73">
    <property type="entry name" value="HET DOMAIN PROTEIN (AFU_ORTHOLOGUE AFUA_8G01020)"/>
    <property type="match status" value="1"/>
</dbReference>
<feature type="domain" description="Heterokaryon incompatibility" evidence="1">
    <location>
        <begin position="16"/>
        <end position="110"/>
    </location>
</feature>
<keyword evidence="3" id="KW-1185">Reference proteome</keyword>
<feature type="non-terminal residue" evidence="2">
    <location>
        <position position="110"/>
    </location>
</feature>
<dbReference type="OrthoDB" id="2157530at2759"/>
<accession>A0A2J6SZA4</accession>
<sequence length="110" mass="12674">IQCEIETYKLRDCPPFTALSYTWGAEDNEKEISLNGLSKTVRLNLARFLRHARDDMNSYPSGSASSHAPIGYLWIDALCINQENVRERNAQVAIMRDIYKEAKRIVRWLG</sequence>
<dbReference type="AlphaFoldDB" id="A0A2J6SZA4"/>
<evidence type="ECO:0000313" key="2">
    <source>
        <dbReference type="EMBL" id="PMD56072.1"/>
    </source>
</evidence>
<dbReference type="InterPro" id="IPR010730">
    <property type="entry name" value="HET"/>
</dbReference>
<evidence type="ECO:0000313" key="3">
    <source>
        <dbReference type="Proteomes" id="UP000235371"/>
    </source>
</evidence>
<feature type="non-terminal residue" evidence="2">
    <location>
        <position position="1"/>
    </location>
</feature>
<dbReference type="InterPro" id="IPR052895">
    <property type="entry name" value="HetReg/Transcr_Mod"/>
</dbReference>
<name>A0A2J6SZA4_9HELO</name>